<organism evidence="2">
    <name type="scientific">Dichomitus squalens</name>
    <dbReference type="NCBI Taxonomy" id="114155"/>
    <lineage>
        <taxon>Eukaryota</taxon>
        <taxon>Fungi</taxon>
        <taxon>Dikarya</taxon>
        <taxon>Basidiomycota</taxon>
        <taxon>Agaricomycotina</taxon>
        <taxon>Agaricomycetes</taxon>
        <taxon>Polyporales</taxon>
        <taxon>Polyporaceae</taxon>
        <taxon>Dichomitus</taxon>
    </lineage>
</organism>
<dbReference type="AlphaFoldDB" id="A0A4Q9M3K1"/>
<dbReference type="EMBL" id="ML143622">
    <property type="protein sequence ID" value="TBU21335.1"/>
    <property type="molecule type" value="Genomic_DNA"/>
</dbReference>
<feature type="compositionally biased region" description="Polar residues" evidence="1">
    <location>
        <begin position="97"/>
        <end position="110"/>
    </location>
</feature>
<feature type="compositionally biased region" description="Polar residues" evidence="1">
    <location>
        <begin position="1"/>
        <end position="17"/>
    </location>
</feature>
<gene>
    <name evidence="2" type="ORF">BD311DRAFT_602429</name>
</gene>
<evidence type="ECO:0000256" key="1">
    <source>
        <dbReference type="SAM" id="MobiDB-lite"/>
    </source>
</evidence>
<reference evidence="2" key="1">
    <citation type="submission" date="2019-01" db="EMBL/GenBank/DDBJ databases">
        <title>Draft genome sequences of three monokaryotic isolates of the white-rot basidiomycete fungus Dichomitus squalens.</title>
        <authorList>
            <consortium name="DOE Joint Genome Institute"/>
            <person name="Lopez S.C."/>
            <person name="Andreopoulos B."/>
            <person name="Pangilinan J."/>
            <person name="Lipzen A."/>
            <person name="Riley R."/>
            <person name="Ahrendt S."/>
            <person name="Ng V."/>
            <person name="Barry K."/>
            <person name="Daum C."/>
            <person name="Grigoriev I.V."/>
            <person name="Hilden K.S."/>
            <person name="Makela M.R."/>
            <person name="de Vries R.P."/>
        </authorList>
    </citation>
    <scope>NUCLEOTIDE SEQUENCE [LARGE SCALE GENOMIC DNA]</scope>
    <source>
        <strain evidence="2">OM18370.1</strain>
    </source>
</reference>
<dbReference type="Proteomes" id="UP000292957">
    <property type="component" value="Unassembled WGS sequence"/>
</dbReference>
<dbReference type="OrthoDB" id="3249394at2759"/>
<protein>
    <submittedName>
        <fullName evidence="2">Uncharacterized protein</fullName>
    </submittedName>
</protein>
<name>A0A4Q9M3K1_9APHY</name>
<proteinExistence type="predicted"/>
<accession>A0A4Q9M3K1</accession>
<dbReference type="Gene3D" id="1.10.340.70">
    <property type="match status" value="1"/>
</dbReference>
<feature type="non-terminal residue" evidence="2">
    <location>
        <position position="223"/>
    </location>
</feature>
<sequence>GLNSVAHSEESAGNQRETPALPKRQRPRQQQREKLSMPVPETGRPKTSKEFAARMKRVVLHPPRAERQEGVGAQLTSPSTPSTETATKTAEQADGTPPSSTLQDSSTSAQPAEHVERSGAQLLDHIAGSQDSIHLEGALHNRYAEDAFFAPIIQNQHQYKNFYVSNGLVFLRERGRELLCIPRVIVNRPSTREIVISHAHLLLAHLGPRKTADLLRDHVWWKT</sequence>
<feature type="non-terminal residue" evidence="2">
    <location>
        <position position="1"/>
    </location>
</feature>
<feature type="compositionally biased region" description="Low complexity" evidence="1">
    <location>
        <begin position="76"/>
        <end position="90"/>
    </location>
</feature>
<feature type="compositionally biased region" description="Basic and acidic residues" evidence="1">
    <location>
        <begin position="43"/>
        <end position="53"/>
    </location>
</feature>
<feature type="region of interest" description="Disordered" evidence="1">
    <location>
        <begin position="1"/>
        <end position="117"/>
    </location>
</feature>
<evidence type="ECO:0000313" key="2">
    <source>
        <dbReference type="EMBL" id="TBU21335.1"/>
    </source>
</evidence>